<dbReference type="WBParaSite" id="SBAD_0001004301-mRNA-1">
    <property type="protein sequence ID" value="SBAD_0001004301-mRNA-1"/>
    <property type="gene ID" value="SBAD_0001004301"/>
</dbReference>
<evidence type="ECO:0000256" key="4">
    <source>
        <dbReference type="ARBA" id="ARBA00041763"/>
    </source>
</evidence>
<dbReference type="PROSITE" id="PS51747">
    <property type="entry name" value="CYT_DCMP_DEAMINASES_2"/>
    <property type="match status" value="1"/>
</dbReference>
<organism evidence="8">
    <name type="scientific">Soboliphyme baturini</name>
    <dbReference type="NCBI Taxonomy" id="241478"/>
    <lineage>
        <taxon>Eukaryota</taxon>
        <taxon>Metazoa</taxon>
        <taxon>Ecdysozoa</taxon>
        <taxon>Nematoda</taxon>
        <taxon>Enoplea</taxon>
        <taxon>Dorylaimia</taxon>
        <taxon>Dioctophymatida</taxon>
        <taxon>Dioctophymatoidea</taxon>
        <taxon>Soboliphymatidae</taxon>
        <taxon>Soboliphyme</taxon>
    </lineage>
</organism>
<dbReference type="Gene3D" id="3.40.140.10">
    <property type="entry name" value="Cytidine Deaminase, domain 2"/>
    <property type="match status" value="1"/>
</dbReference>
<keyword evidence="7" id="KW-1185">Reference proteome</keyword>
<dbReference type="EMBL" id="UZAM01013046">
    <property type="protein sequence ID" value="VDP25064.1"/>
    <property type="molecule type" value="Genomic_DNA"/>
</dbReference>
<dbReference type="Proteomes" id="UP000270296">
    <property type="component" value="Unassembled WGS sequence"/>
</dbReference>
<proteinExistence type="predicted"/>
<dbReference type="PANTHER" id="PTHR11086:SF18">
    <property type="entry name" value="DEOXYCYTIDYLATE DEAMINASE"/>
    <property type="match status" value="1"/>
</dbReference>
<keyword evidence="1" id="KW-0545">Nucleotide biosynthesis</keyword>
<dbReference type="OrthoDB" id="6710946at2759"/>
<name>A0A183J1E6_9BILA</name>
<dbReference type="GO" id="GO:0005737">
    <property type="term" value="C:cytoplasm"/>
    <property type="evidence" value="ECO:0007669"/>
    <property type="project" value="TreeGrafter"/>
</dbReference>
<dbReference type="InterPro" id="IPR015517">
    <property type="entry name" value="dCMP_deaminase-rel"/>
</dbReference>
<evidence type="ECO:0000256" key="3">
    <source>
        <dbReference type="ARBA" id="ARBA00038938"/>
    </source>
</evidence>
<reference evidence="6 7" key="2">
    <citation type="submission" date="2018-11" db="EMBL/GenBank/DDBJ databases">
        <authorList>
            <consortium name="Pathogen Informatics"/>
        </authorList>
    </citation>
    <scope>NUCLEOTIDE SEQUENCE [LARGE SCALE GENOMIC DNA]</scope>
</reference>
<reference evidence="8" key="1">
    <citation type="submission" date="2016-06" db="UniProtKB">
        <authorList>
            <consortium name="WormBaseParasite"/>
        </authorList>
    </citation>
    <scope>IDENTIFICATION</scope>
</reference>
<dbReference type="SUPFAM" id="SSF53927">
    <property type="entry name" value="Cytidine deaminase-like"/>
    <property type="match status" value="1"/>
</dbReference>
<gene>
    <name evidence="6" type="ORF">SBAD_LOCUS9694</name>
</gene>
<dbReference type="InterPro" id="IPR016193">
    <property type="entry name" value="Cytidine_deaminase-like"/>
</dbReference>
<dbReference type="Pfam" id="PF00383">
    <property type="entry name" value="dCMP_cyt_deam_1"/>
    <property type="match status" value="1"/>
</dbReference>
<evidence type="ECO:0000313" key="6">
    <source>
        <dbReference type="EMBL" id="VDP25064.1"/>
    </source>
</evidence>
<evidence type="ECO:0000313" key="7">
    <source>
        <dbReference type="Proteomes" id="UP000270296"/>
    </source>
</evidence>
<protein>
    <recommendedName>
        <fullName evidence="4">dCMP deaminase</fullName>
        <ecNumber evidence="3">3.5.4.12</ecNumber>
    </recommendedName>
    <alternativeName>
        <fullName evidence="4">dCMP deaminase</fullName>
    </alternativeName>
</protein>
<evidence type="ECO:0000256" key="2">
    <source>
        <dbReference type="ARBA" id="ARBA00022801"/>
    </source>
</evidence>
<dbReference type="InterPro" id="IPR002125">
    <property type="entry name" value="CMP_dCMP_dom"/>
</dbReference>
<dbReference type="EC" id="3.5.4.12" evidence="3"/>
<sequence length="102" mass="11513">MPTGCSDDLLPWADCADDMLNTKHPYMCHAAMNAILNQNVPDISGSTLYVTRFPCVECVKLIIQAGINSICYLRDDHTDIESEAARYMLDMCKVSYKYAWVI</sequence>
<evidence type="ECO:0000313" key="8">
    <source>
        <dbReference type="WBParaSite" id="SBAD_0001004301-mRNA-1"/>
    </source>
</evidence>
<dbReference type="AlphaFoldDB" id="A0A183J1E6"/>
<evidence type="ECO:0000259" key="5">
    <source>
        <dbReference type="PROSITE" id="PS51747"/>
    </source>
</evidence>
<dbReference type="GO" id="GO:0004132">
    <property type="term" value="F:dCMP deaminase activity"/>
    <property type="evidence" value="ECO:0007669"/>
    <property type="project" value="TreeGrafter"/>
</dbReference>
<evidence type="ECO:0000256" key="1">
    <source>
        <dbReference type="ARBA" id="ARBA00022727"/>
    </source>
</evidence>
<accession>A0A183J1E6</accession>
<keyword evidence="2" id="KW-0378">Hydrolase</keyword>
<feature type="domain" description="CMP/dCMP-type deaminase" evidence="5">
    <location>
        <begin position="1"/>
        <end position="102"/>
    </location>
</feature>
<dbReference type="PANTHER" id="PTHR11086">
    <property type="entry name" value="DEOXYCYTIDYLATE DEAMINASE-RELATED"/>
    <property type="match status" value="1"/>
</dbReference>